<proteinExistence type="predicted"/>
<comment type="caution">
    <text evidence="1">The sequence shown here is derived from an EMBL/GenBank/DDBJ whole genome shotgun (WGS) entry which is preliminary data.</text>
</comment>
<keyword evidence="2" id="KW-1185">Reference proteome</keyword>
<evidence type="ECO:0000313" key="2">
    <source>
        <dbReference type="Proteomes" id="UP000767291"/>
    </source>
</evidence>
<protein>
    <submittedName>
        <fullName evidence="1">Uncharacterized protein</fullName>
    </submittedName>
</protein>
<gene>
    <name evidence="1" type="ORF">J2Z43_000353</name>
</gene>
<accession>A0ABS4E7R4</accession>
<dbReference type="EMBL" id="JAGGJX010000001">
    <property type="protein sequence ID" value="MBP1853963.1"/>
    <property type="molecule type" value="Genomic_DNA"/>
</dbReference>
<dbReference type="Proteomes" id="UP000767291">
    <property type="component" value="Unassembled WGS sequence"/>
</dbReference>
<reference evidence="1 2" key="1">
    <citation type="submission" date="2021-03" db="EMBL/GenBank/DDBJ databases">
        <title>Genomic Encyclopedia of Type Strains, Phase IV (KMG-IV): sequencing the most valuable type-strain genomes for metagenomic binning, comparative biology and taxonomic classification.</title>
        <authorList>
            <person name="Goeker M."/>
        </authorList>
    </citation>
    <scope>NUCLEOTIDE SEQUENCE [LARGE SCALE GENOMIC DNA]</scope>
    <source>
        <strain evidence="1 2">DSM 1289</strain>
    </source>
</reference>
<name>A0ABS4E7R4_9FIRM</name>
<organism evidence="1 2">
    <name type="scientific">Metaclostridioides mangenotii</name>
    <dbReference type="NCBI Taxonomy" id="1540"/>
    <lineage>
        <taxon>Bacteria</taxon>
        <taxon>Bacillati</taxon>
        <taxon>Bacillota</taxon>
        <taxon>Clostridia</taxon>
        <taxon>Peptostreptococcales</taxon>
        <taxon>Peptostreptococcaceae</taxon>
        <taxon>Metaclostridioides</taxon>
    </lineage>
</organism>
<sequence length="39" mass="4616">MTDFILIIEMCCNNCRVTFPKSEEINYKNHQAWQAVLIV</sequence>
<evidence type="ECO:0000313" key="1">
    <source>
        <dbReference type="EMBL" id="MBP1853963.1"/>
    </source>
</evidence>